<keyword evidence="1 2" id="KW-0732">Signal</keyword>
<evidence type="ECO:0000313" key="4">
    <source>
        <dbReference type="Proteomes" id="UP000438914"/>
    </source>
</evidence>
<comment type="caution">
    <text evidence="3">The sequence shown here is derived from an EMBL/GenBank/DDBJ whole genome shotgun (WGS) entry which is preliminary data.</text>
</comment>
<dbReference type="CDD" id="cd16325">
    <property type="entry name" value="LolA"/>
    <property type="match status" value="1"/>
</dbReference>
<dbReference type="InterPro" id="IPR004564">
    <property type="entry name" value="OM_lipoprot_carrier_LolA-like"/>
</dbReference>
<accession>A0A7K0KHT7</accession>
<dbReference type="EMBL" id="VUNG01000040">
    <property type="protein sequence ID" value="MST85497.1"/>
    <property type="molecule type" value="Genomic_DNA"/>
</dbReference>
<dbReference type="Gene3D" id="2.50.20.10">
    <property type="entry name" value="Lipoprotein localisation LolA/LolB/LppX"/>
    <property type="match status" value="1"/>
</dbReference>
<protein>
    <recommendedName>
        <fullName evidence="5">Cell envelope biogenesis protein LolA</fullName>
    </recommendedName>
</protein>
<evidence type="ECO:0000256" key="2">
    <source>
        <dbReference type="SAM" id="SignalP"/>
    </source>
</evidence>
<evidence type="ECO:0008006" key="5">
    <source>
        <dbReference type="Google" id="ProtNLM"/>
    </source>
</evidence>
<dbReference type="SUPFAM" id="SSF89392">
    <property type="entry name" value="Prokaryotic lipoproteins and lipoprotein localization factors"/>
    <property type="match status" value="1"/>
</dbReference>
<name>A0A7K0KHT7_9BACT</name>
<dbReference type="AlphaFoldDB" id="A0A7K0KHT7"/>
<proteinExistence type="predicted"/>
<dbReference type="Pfam" id="PF16584">
    <property type="entry name" value="LolA_2"/>
    <property type="match status" value="1"/>
</dbReference>
<evidence type="ECO:0000256" key="1">
    <source>
        <dbReference type="ARBA" id="ARBA00022729"/>
    </source>
</evidence>
<dbReference type="Proteomes" id="UP000438914">
    <property type="component" value="Unassembled WGS sequence"/>
</dbReference>
<keyword evidence="4" id="KW-1185">Reference proteome</keyword>
<dbReference type="PANTHER" id="PTHR35869">
    <property type="entry name" value="OUTER-MEMBRANE LIPOPROTEIN CARRIER PROTEIN"/>
    <property type="match status" value="1"/>
</dbReference>
<evidence type="ECO:0000313" key="3">
    <source>
        <dbReference type="EMBL" id="MST85497.1"/>
    </source>
</evidence>
<feature type="chain" id="PRO_5029754885" description="Cell envelope biogenesis protein LolA" evidence="2">
    <location>
        <begin position="20"/>
        <end position="202"/>
    </location>
</feature>
<feature type="signal peptide" evidence="2">
    <location>
        <begin position="1"/>
        <end position="19"/>
    </location>
</feature>
<dbReference type="InterPro" id="IPR029046">
    <property type="entry name" value="LolA/LolB/LppX"/>
</dbReference>
<organism evidence="3 4">
    <name type="scientific">Hallella mizrahii</name>
    <dbReference type="NCBI Taxonomy" id="2606637"/>
    <lineage>
        <taxon>Bacteria</taxon>
        <taxon>Pseudomonadati</taxon>
        <taxon>Bacteroidota</taxon>
        <taxon>Bacteroidia</taxon>
        <taxon>Bacteroidales</taxon>
        <taxon>Prevotellaceae</taxon>
        <taxon>Hallella</taxon>
    </lineage>
</organism>
<sequence>MKKLLFITLMMVLSLGAFAQNAAQARKVLDRTAALVGRKGGASANFSIYSSKIGKTSGSIAIKGSMFYAHTPKAIVWNNGKTQWTLMKKTNEVNVTTPTEAQRMRMNPYAFITMYKQGFKMGMTKKGANYVIHLTATNHKRSVSEMYLTVNARTYQPTIVKMREGSTWSTITISNFKAKNLPTSMFTFRAKDFPKAEVIDLR</sequence>
<reference evidence="3 4" key="1">
    <citation type="submission" date="2019-08" db="EMBL/GenBank/DDBJ databases">
        <title>In-depth cultivation of the pig gut microbiome towards novel bacterial diversity and tailored functional studies.</title>
        <authorList>
            <person name="Wylensek D."/>
            <person name="Hitch T.C.A."/>
            <person name="Clavel T."/>
        </authorList>
    </citation>
    <scope>NUCLEOTIDE SEQUENCE [LARGE SCALE GENOMIC DNA]</scope>
    <source>
        <strain evidence="3 4">LKV-178-WT-2A</strain>
    </source>
</reference>
<gene>
    <name evidence="3" type="ORF">FYJ73_12615</name>
</gene>
<dbReference type="RefSeq" id="WP_154535085.1">
    <property type="nucleotide sequence ID" value="NZ_VUNG01000040.1"/>
</dbReference>
<dbReference type="PANTHER" id="PTHR35869:SF1">
    <property type="entry name" value="OUTER-MEMBRANE LIPOPROTEIN CARRIER PROTEIN"/>
    <property type="match status" value="1"/>
</dbReference>